<feature type="region of interest" description="Disordered" evidence="1">
    <location>
        <begin position="669"/>
        <end position="689"/>
    </location>
</feature>
<dbReference type="Gene3D" id="2.60.120.10">
    <property type="entry name" value="Jelly Rolls"/>
    <property type="match status" value="1"/>
</dbReference>
<dbReference type="PANTHER" id="PTHR10217">
    <property type="entry name" value="VOLTAGE AND LIGAND GATED POTASSIUM CHANNEL"/>
    <property type="match status" value="1"/>
</dbReference>
<keyword evidence="5" id="KW-1185">Reference proteome</keyword>
<accession>Q23QP7</accession>
<dbReference type="Pfam" id="PF07885">
    <property type="entry name" value="Ion_trans_2"/>
    <property type="match status" value="1"/>
</dbReference>
<protein>
    <submittedName>
        <fullName evidence="4">Cation channel family protein</fullName>
    </submittedName>
</protein>
<dbReference type="RefSeq" id="XP_001019086.2">
    <property type="nucleotide sequence ID" value="XM_001019086.2"/>
</dbReference>
<name>Q23QP7_TETTS</name>
<dbReference type="KEGG" id="tet:TTHERM_00252350"/>
<dbReference type="GeneID" id="7835692"/>
<keyword evidence="2" id="KW-0812">Transmembrane</keyword>
<dbReference type="EMBL" id="GG662647">
    <property type="protein sequence ID" value="EAR98841.2"/>
    <property type="molecule type" value="Genomic_DNA"/>
</dbReference>
<gene>
    <name evidence="4" type="ORF">TTHERM_00252350</name>
</gene>
<dbReference type="HOGENOM" id="CLU_374092_0_0_1"/>
<organism evidence="4 5">
    <name type="scientific">Tetrahymena thermophila (strain SB210)</name>
    <dbReference type="NCBI Taxonomy" id="312017"/>
    <lineage>
        <taxon>Eukaryota</taxon>
        <taxon>Sar</taxon>
        <taxon>Alveolata</taxon>
        <taxon>Ciliophora</taxon>
        <taxon>Intramacronucleata</taxon>
        <taxon>Oligohymenophorea</taxon>
        <taxon>Hymenostomatida</taxon>
        <taxon>Tetrahymenina</taxon>
        <taxon>Tetrahymenidae</taxon>
        <taxon>Tetrahymena</taxon>
    </lineage>
</organism>
<dbReference type="InterPro" id="IPR018490">
    <property type="entry name" value="cNMP-bd_dom_sf"/>
</dbReference>
<sequence length="855" mass="99975">MLQNQHLSYDNLISCQLSKSLNDECKIFENSLSQITSTTKNPFIKVKQVSVVDILKGDDLDSIQSQSRITQSNLHQISQNCFQCEQNHDLDSSASQDSQQFSKTIHEGNNYKIENDHEIQVDLSYSDDNQKEQQTKNEGQRQSFAQTIQQLVKKKRKNNIELGYINSKNIWKKKWLGVLFYVSKFLYIAKQCQKVFRASLLTSFQLHLIGDISSDFEQNECYRIISLFLLFAGSLFYGHLFACIWYYVGNQSEQGWIAFNQLDRSDIYSNYVCSYYYAVVTMTTIGYGDITAKTTGERSVMIFLALLSCGIFGFTINSIGNILSDFKQKSDTYLTELGKLNKYLSFYQVSSEVQINARKYLKFIHQEKHNNQLSSFQSLNNLSGDLQNQIKMEVISKQLKQIQLFRNILKEEIILQLSLQVQENIYQPEQIILGQNEVKEPTIYIINHGRVLKYSQYDLASKENSIVELKEKDNFGLIEFFMNQETCNFNYKSKELTSIFSLQLSTFLKIIKQDNESYEKFCYVKDQPEQQQKQQQDDNKKRKAKKKQNCWKLFDQNYSQAIDFQNNNINQLSFDECSQITEEDDQEESNINDNNKDCIQEFNLVETETRKSIFTQNLLKLSEDRDHFNSHKTGDILNEDDCSIGNIGSELKPQIIIQSRKHNTYDFQKSEEMKKQSSNSIEQQQQQQEDDLFWQSHNSQKNICQRNRTSINVVQNQNFNAIQSLIQNLKDVQMFLLSNQTSPKMPQKQTNFCKVNSKRLDSSIVVNLKKERNSSLSESNKNVKYAKEFSYTLQEIKNQKKKSQSFHDENFDKLCQFKIYYPLKNFDIVISGINKSHLEFKIPQILKKLKLNKII</sequence>
<reference evidence="5" key="1">
    <citation type="journal article" date="2006" name="PLoS Biol.">
        <title>Macronuclear genome sequence of the ciliate Tetrahymena thermophila, a model eukaryote.</title>
        <authorList>
            <person name="Eisen J.A."/>
            <person name="Coyne R.S."/>
            <person name="Wu M."/>
            <person name="Wu D."/>
            <person name="Thiagarajan M."/>
            <person name="Wortman J.R."/>
            <person name="Badger J.H."/>
            <person name="Ren Q."/>
            <person name="Amedeo P."/>
            <person name="Jones K.M."/>
            <person name="Tallon L.J."/>
            <person name="Delcher A.L."/>
            <person name="Salzberg S.L."/>
            <person name="Silva J.C."/>
            <person name="Haas B.J."/>
            <person name="Majoros W.H."/>
            <person name="Farzad M."/>
            <person name="Carlton J.M."/>
            <person name="Smith R.K. Jr."/>
            <person name="Garg J."/>
            <person name="Pearlman R.E."/>
            <person name="Karrer K.M."/>
            <person name="Sun L."/>
            <person name="Manning G."/>
            <person name="Elde N.C."/>
            <person name="Turkewitz A.P."/>
            <person name="Asai D.J."/>
            <person name="Wilkes D.E."/>
            <person name="Wang Y."/>
            <person name="Cai H."/>
            <person name="Collins K."/>
            <person name="Stewart B.A."/>
            <person name="Lee S.R."/>
            <person name="Wilamowska K."/>
            <person name="Weinberg Z."/>
            <person name="Ruzzo W.L."/>
            <person name="Wloga D."/>
            <person name="Gaertig J."/>
            <person name="Frankel J."/>
            <person name="Tsao C.-C."/>
            <person name="Gorovsky M.A."/>
            <person name="Keeling P.J."/>
            <person name="Waller R.F."/>
            <person name="Patron N.J."/>
            <person name="Cherry J.M."/>
            <person name="Stover N.A."/>
            <person name="Krieger C.J."/>
            <person name="del Toro C."/>
            <person name="Ryder H.F."/>
            <person name="Williamson S.C."/>
            <person name="Barbeau R.A."/>
            <person name="Hamilton E.P."/>
            <person name="Orias E."/>
        </authorList>
    </citation>
    <scope>NUCLEOTIDE SEQUENCE [LARGE SCALE GENOMIC DNA]</scope>
    <source>
        <strain evidence="5">SB210</strain>
    </source>
</reference>
<dbReference type="SUPFAM" id="SSF51206">
    <property type="entry name" value="cAMP-binding domain-like"/>
    <property type="match status" value="1"/>
</dbReference>
<dbReference type="GO" id="GO:0005886">
    <property type="term" value="C:plasma membrane"/>
    <property type="evidence" value="ECO:0007669"/>
    <property type="project" value="TreeGrafter"/>
</dbReference>
<dbReference type="Gene3D" id="1.10.287.70">
    <property type="match status" value="1"/>
</dbReference>
<keyword evidence="2" id="KW-1133">Transmembrane helix</keyword>
<dbReference type="GO" id="GO:0005249">
    <property type="term" value="F:voltage-gated potassium channel activity"/>
    <property type="evidence" value="ECO:0007669"/>
    <property type="project" value="TreeGrafter"/>
</dbReference>
<dbReference type="InterPro" id="IPR050818">
    <property type="entry name" value="KCNH_animal-type"/>
</dbReference>
<dbReference type="CDD" id="cd00038">
    <property type="entry name" value="CAP_ED"/>
    <property type="match status" value="1"/>
</dbReference>
<feature type="transmembrane region" description="Helical" evidence="2">
    <location>
        <begin position="300"/>
        <end position="320"/>
    </location>
</feature>
<dbReference type="AlphaFoldDB" id="Q23QP7"/>
<keyword evidence="2" id="KW-0472">Membrane</keyword>
<dbReference type="PROSITE" id="PS50042">
    <property type="entry name" value="CNMP_BINDING_3"/>
    <property type="match status" value="1"/>
</dbReference>
<dbReference type="Proteomes" id="UP000009168">
    <property type="component" value="Unassembled WGS sequence"/>
</dbReference>
<dbReference type="InterPro" id="IPR014710">
    <property type="entry name" value="RmlC-like_jellyroll"/>
</dbReference>
<feature type="domain" description="Cyclic nucleotide-binding" evidence="3">
    <location>
        <begin position="442"/>
        <end position="511"/>
    </location>
</feature>
<dbReference type="InParanoid" id="Q23QP7"/>
<dbReference type="OrthoDB" id="444079at2759"/>
<feature type="transmembrane region" description="Helical" evidence="2">
    <location>
        <begin position="268"/>
        <end position="288"/>
    </location>
</feature>
<evidence type="ECO:0000256" key="2">
    <source>
        <dbReference type="SAM" id="Phobius"/>
    </source>
</evidence>
<proteinExistence type="predicted"/>
<dbReference type="GO" id="GO:0042391">
    <property type="term" value="P:regulation of membrane potential"/>
    <property type="evidence" value="ECO:0007669"/>
    <property type="project" value="TreeGrafter"/>
</dbReference>
<feature type="transmembrane region" description="Helical" evidence="2">
    <location>
        <begin position="224"/>
        <end position="248"/>
    </location>
</feature>
<dbReference type="PANTHER" id="PTHR10217:SF435">
    <property type="entry name" value="POTASSIUM VOLTAGE-GATED CHANNEL PROTEIN EAG"/>
    <property type="match status" value="1"/>
</dbReference>
<dbReference type="InterPro" id="IPR013099">
    <property type="entry name" value="K_chnl_dom"/>
</dbReference>
<evidence type="ECO:0000313" key="4">
    <source>
        <dbReference type="EMBL" id="EAR98841.2"/>
    </source>
</evidence>
<evidence type="ECO:0000259" key="3">
    <source>
        <dbReference type="PROSITE" id="PS50042"/>
    </source>
</evidence>
<dbReference type="SUPFAM" id="SSF81324">
    <property type="entry name" value="Voltage-gated potassium channels"/>
    <property type="match status" value="1"/>
</dbReference>
<dbReference type="InterPro" id="IPR000595">
    <property type="entry name" value="cNMP-bd_dom"/>
</dbReference>
<evidence type="ECO:0000313" key="5">
    <source>
        <dbReference type="Proteomes" id="UP000009168"/>
    </source>
</evidence>
<evidence type="ECO:0000256" key="1">
    <source>
        <dbReference type="SAM" id="MobiDB-lite"/>
    </source>
</evidence>